<sequence length="80" mass="9062">MGICLGICCCLVETIGDRDLTVNFPIINRKRAQKYTQCWHCSPIVFARCPSAFALPSELCLLLLQKIIRGFVCQKTTERL</sequence>
<dbReference type="AlphaFoldDB" id="A0A974CMG4"/>
<accession>A0A974CMG4</accession>
<proteinExistence type="predicted"/>
<dbReference type="Proteomes" id="UP000694892">
    <property type="component" value="Chromosome 6L"/>
</dbReference>
<organism evidence="1 2">
    <name type="scientific">Xenopus laevis</name>
    <name type="common">African clawed frog</name>
    <dbReference type="NCBI Taxonomy" id="8355"/>
    <lineage>
        <taxon>Eukaryota</taxon>
        <taxon>Metazoa</taxon>
        <taxon>Chordata</taxon>
        <taxon>Craniata</taxon>
        <taxon>Vertebrata</taxon>
        <taxon>Euteleostomi</taxon>
        <taxon>Amphibia</taxon>
        <taxon>Batrachia</taxon>
        <taxon>Anura</taxon>
        <taxon>Pipoidea</taxon>
        <taxon>Pipidae</taxon>
        <taxon>Xenopodinae</taxon>
        <taxon>Xenopus</taxon>
        <taxon>Xenopus</taxon>
    </lineage>
</organism>
<gene>
    <name evidence="1" type="ORF">XELAEV_18031078mg</name>
</gene>
<protein>
    <submittedName>
        <fullName evidence="1">Uncharacterized protein</fullName>
    </submittedName>
</protein>
<name>A0A974CMG4_XENLA</name>
<evidence type="ECO:0000313" key="1">
    <source>
        <dbReference type="EMBL" id="OCT75892.1"/>
    </source>
</evidence>
<evidence type="ECO:0000313" key="2">
    <source>
        <dbReference type="Proteomes" id="UP000694892"/>
    </source>
</evidence>
<reference evidence="2" key="1">
    <citation type="journal article" date="2016" name="Nature">
        <title>Genome evolution in the allotetraploid frog Xenopus laevis.</title>
        <authorList>
            <person name="Session A.M."/>
            <person name="Uno Y."/>
            <person name="Kwon T."/>
            <person name="Chapman J.A."/>
            <person name="Toyoda A."/>
            <person name="Takahashi S."/>
            <person name="Fukui A."/>
            <person name="Hikosaka A."/>
            <person name="Suzuki A."/>
            <person name="Kondo M."/>
            <person name="van Heeringen S.J."/>
            <person name="Quigley I."/>
            <person name="Heinz S."/>
            <person name="Ogino H."/>
            <person name="Ochi H."/>
            <person name="Hellsten U."/>
            <person name="Lyons J.B."/>
            <person name="Simakov O."/>
            <person name="Putnam N."/>
            <person name="Stites J."/>
            <person name="Kuroki Y."/>
            <person name="Tanaka T."/>
            <person name="Michiue T."/>
            <person name="Watanabe M."/>
            <person name="Bogdanovic O."/>
            <person name="Lister R."/>
            <person name="Georgiou G."/>
            <person name="Paranjpe S.S."/>
            <person name="van Kruijsbergen I."/>
            <person name="Shu S."/>
            <person name="Carlson J."/>
            <person name="Kinoshita T."/>
            <person name="Ohta Y."/>
            <person name="Mawaribuchi S."/>
            <person name="Jenkins J."/>
            <person name="Grimwood J."/>
            <person name="Schmutz J."/>
            <person name="Mitros T."/>
            <person name="Mozaffari S.V."/>
            <person name="Suzuki Y."/>
            <person name="Haramoto Y."/>
            <person name="Yamamoto T.S."/>
            <person name="Takagi C."/>
            <person name="Heald R."/>
            <person name="Miller K."/>
            <person name="Haudenschild C."/>
            <person name="Kitzman J."/>
            <person name="Nakayama T."/>
            <person name="Izutsu Y."/>
            <person name="Robert J."/>
            <person name="Fortriede J."/>
            <person name="Burns K."/>
            <person name="Lotay V."/>
            <person name="Karimi K."/>
            <person name="Yasuoka Y."/>
            <person name="Dichmann D.S."/>
            <person name="Flajnik M.F."/>
            <person name="Houston D.W."/>
            <person name="Shendure J."/>
            <person name="DuPasquier L."/>
            <person name="Vize P.D."/>
            <person name="Zorn A.M."/>
            <person name="Ito M."/>
            <person name="Marcotte E.M."/>
            <person name="Wallingford J.B."/>
            <person name="Ito Y."/>
            <person name="Asashima M."/>
            <person name="Ueno N."/>
            <person name="Matsuda Y."/>
            <person name="Veenstra G.J."/>
            <person name="Fujiyama A."/>
            <person name="Harland R.M."/>
            <person name="Taira M."/>
            <person name="Rokhsar D.S."/>
        </authorList>
    </citation>
    <scope>NUCLEOTIDE SEQUENCE [LARGE SCALE GENOMIC DNA]</scope>
    <source>
        <strain evidence="2">J</strain>
    </source>
</reference>
<dbReference type="EMBL" id="CM004476">
    <property type="protein sequence ID" value="OCT75892.1"/>
    <property type="molecule type" value="Genomic_DNA"/>
</dbReference>